<comment type="caution">
    <text evidence="2">The sequence shown here is derived from an EMBL/GenBank/DDBJ whole genome shotgun (WGS) entry which is preliminary data.</text>
</comment>
<evidence type="ECO:0000313" key="3">
    <source>
        <dbReference type="Proteomes" id="UP001487740"/>
    </source>
</evidence>
<keyword evidence="3" id="KW-1185">Reference proteome</keyword>
<feature type="region of interest" description="Disordered" evidence="1">
    <location>
        <begin position="128"/>
        <end position="211"/>
    </location>
</feature>
<dbReference type="AlphaFoldDB" id="A0AAW0V4D7"/>
<sequence length="247" mass="26348">MAQQYGSSHSAKLGDSGGGGIAAKELGGGGIVTTSYWCAQTRGQILNPSQGKGSSGAGQATQVATVVMVWLRGGAGRATWTGCVWTERARHKITLTQLKHSRVSHRTVPRDILASRPPHKFVRQALVSQRRGVKRGRGVAEMPGGGREAGRVKSDWVGKARQDRGVKGQRSRGASRTLSRLKPETASVRLPLPPPAGHAPQSHLAPGRNSRHYQGPQLLFCTYTLECGRRGRGRCDTVTLAAVPGPR</sequence>
<evidence type="ECO:0000256" key="1">
    <source>
        <dbReference type="SAM" id="MobiDB-lite"/>
    </source>
</evidence>
<name>A0AAW0V4D7_SCYPA</name>
<dbReference type="Proteomes" id="UP001487740">
    <property type="component" value="Unassembled WGS sequence"/>
</dbReference>
<accession>A0AAW0V4D7</accession>
<proteinExistence type="predicted"/>
<organism evidence="2 3">
    <name type="scientific">Scylla paramamosain</name>
    <name type="common">Mud crab</name>
    <dbReference type="NCBI Taxonomy" id="85552"/>
    <lineage>
        <taxon>Eukaryota</taxon>
        <taxon>Metazoa</taxon>
        <taxon>Ecdysozoa</taxon>
        <taxon>Arthropoda</taxon>
        <taxon>Crustacea</taxon>
        <taxon>Multicrustacea</taxon>
        <taxon>Malacostraca</taxon>
        <taxon>Eumalacostraca</taxon>
        <taxon>Eucarida</taxon>
        <taxon>Decapoda</taxon>
        <taxon>Pleocyemata</taxon>
        <taxon>Brachyura</taxon>
        <taxon>Eubrachyura</taxon>
        <taxon>Portunoidea</taxon>
        <taxon>Portunidae</taxon>
        <taxon>Portuninae</taxon>
        <taxon>Scylla</taxon>
    </lineage>
</organism>
<gene>
    <name evidence="2" type="ORF">O3P69_001997</name>
</gene>
<dbReference type="EMBL" id="JARAKH010000001">
    <property type="protein sequence ID" value="KAK8407065.1"/>
    <property type="molecule type" value="Genomic_DNA"/>
</dbReference>
<reference evidence="2 3" key="1">
    <citation type="submission" date="2023-03" db="EMBL/GenBank/DDBJ databases">
        <title>High-quality genome of Scylla paramamosain provides insights in environmental adaptation.</title>
        <authorList>
            <person name="Zhang L."/>
        </authorList>
    </citation>
    <scope>NUCLEOTIDE SEQUENCE [LARGE SCALE GENOMIC DNA]</scope>
    <source>
        <strain evidence="2">LZ_2023a</strain>
        <tissue evidence="2">Muscle</tissue>
    </source>
</reference>
<evidence type="ECO:0000313" key="2">
    <source>
        <dbReference type="EMBL" id="KAK8407065.1"/>
    </source>
</evidence>
<feature type="compositionally biased region" description="Basic and acidic residues" evidence="1">
    <location>
        <begin position="148"/>
        <end position="166"/>
    </location>
</feature>
<protein>
    <submittedName>
        <fullName evidence="2">Uncharacterized protein</fullName>
    </submittedName>
</protein>